<protein>
    <submittedName>
        <fullName evidence="1">Uncharacterized protein</fullName>
    </submittedName>
</protein>
<evidence type="ECO:0000313" key="1">
    <source>
        <dbReference type="EMBL" id="OLP52930.1"/>
    </source>
</evidence>
<dbReference type="AlphaFoldDB" id="A0A1Q9ADD9"/>
<dbReference type="InterPro" id="IPR049245">
    <property type="entry name" value="DUF6880"/>
</dbReference>
<sequence length="481" mass="53152">MAGKPVVKIDAITKLGVEKLAALVAGEAERNPGFRKLLKAALAGVKGPEAVAKLVDTRLASLERAQSTISWRRARSFAQDLDTIRVMIVDQLAPLSPTIGADRLLRFIASHESVFDRLNDSSDKVSTIYLEAIETLAELAAKLPAEDRRRLPERIMARLSDDGYGYLLQIVKAVAPTLPAEALLDWDQRFAPKSPAAAKREGVAAWESDRRLLMRQLLARARGDLDALVALEAMKSPASQDGFTMAQLLFDAGRFAEALDWLRKPRETGIRFVRRQDLADMAPAPPHPESIVRAQLEARILTALGDKPAAQALRWARFEAELDPAILRDYIAALGDFEEFEALDRAFAHAFNVKPPELGLAFLVVWPRLDKAAELVLAKDRRWDGRNFDLLAPAADALAEEHPLAATVLYRALVDDILARSRSQVYDQAAIFLAVLDALKDRLDADALAATGMPPHRAYMAQLRKVHGRKYGFWSLVPSDL</sequence>
<dbReference type="OrthoDB" id="7183688at2"/>
<accession>A0A1Q9ADD9</accession>
<gene>
    <name evidence="1" type="ORF">BJF92_17940</name>
</gene>
<dbReference type="Pfam" id="PF21810">
    <property type="entry name" value="DUF6880"/>
    <property type="match status" value="1"/>
</dbReference>
<name>A0A1Q9ADD9_9HYPH</name>
<dbReference type="EMBL" id="MKIO01000041">
    <property type="protein sequence ID" value="OLP52930.1"/>
    <property type="molecule type" value="Genomic_DNA"/>
</dbReference>
<organism evidence="1 2">
    <name type="scientific">Xaviernesmea rhizosphaerae</name>
    <dbReference type="NCBI Taxonomy" id="1672749"/>
    <lineage>
        <taxon>Bacteria</taxon>
        <taxon>Pseudomonadati</taxon>
        <taxon>Pseudomonadota</taxon>
        <taxon>Alphaproteobacteria</taxon>
        <taxon>Hyphomicrobiales</taxon>
        <taxon>Rhizobiaceae</taxon>
        <taxon>Rhizobium/Agrobacterium group</taxon>
        <taxon>Xaviernesmea</taxon>
    </lineage>
</organism>
<dbReference type="Proteomes" id="UP000186143">
    <property type="component" value="Unassembled WGS sequence"/>
</dbReference>
<evidence type="ECO:0000313" key="2">
    <source>
        <dbReference type="Proteomes" id="UP000186143"/>
    </source>
</evidence>
<reference evidence="1 2" key="1">
    <citation type="submission" date="2016-09" db="EMBL/GenBank/DDBJ databases">
        <title>Rhizobium sp. nov., a novel species isolated from the rice rhizosphere.</title>
        <authorList>
            <person name="Zhao J."/>
            <person name="Zhang X."/>
        </authorList>
    </citation>
    <scope>NUCLEOTIDE SEQUENCE [LARGE SCALE GENOMIC DNA]</scope>
    <source>
        <strain evidence="1 2">MH17</strain>
    </source>
</reference>
<proteinExistence type="predicted"/>
<dbReference type="RefSeq" id="WP_075636795.1">
    <property type="nucleotide sequence ID" value="NZ_MKIO01000041.1"/>
</dbReference>
<dbReference type="STRING" id="1672749.BJF92_17940"/>
<comment type="caution">
    <text evidence="1">The sequence shown here is derived from an EMBL/GenBank/DDBJ whole genome shotgun (WGS) entry which is preliminary data.</text>
</comment>